<dbReference type="EMBL" id="JALIEB010000001">
    <property type="protein sequence ID" value="MCV3269901.1"/>
    <property type="molecule type" value="Genomic_DNA"/>
</dbReference>
<dbReference type="RefSeq" id="WP_263842231.1">
    <property type="nucleotide sequence ID" value="NZ_JALIEB010000001.1"/>
</dbReference>
<evidence type="ECO:0000256" key="2">
    <source>
        <dbReference type="ARBA" id="ARBA00007703"/>
    </source>
</evidence>
<keyword evidence="3" id="KW-1005">Bacterial flagellum biogenesis</keyword>
<dbReference type="InterPro" id="IPR036679">
    <property type="entry name" value="FlgN-like_sf"/>
</dbReference>
<keyword evidence="5" id="KW-1185">Reference proteome</keyword>
<dbReference type="Proteomes" id="UP001208690">
    <property type="component" value="Unassembled WGS sequence"/>
</dbReference>
<comment type="caution">
    <text evidence="4">The sequence shown here is derived from an EMBL/GenBank/DDBJ whole genome shotgun (WGS) entry which is preliminary data.</text>
</comment>
<comment type="function">
    <text evidence="1">Required for the efficient initiation of filament assembly.</text>
</comment>
<keyword evidence="4" id="KW-0969">Cilium</keyword>
<accession>A0ABT3B8K7</accession>
<name>A0ABT3B8K7_9RHOB</name>
<organism evidence="4 5">
    <name type="scientific">Roseobacter sinensis</name>
    <dbReference type="NCBI Taxonomy" id="2931391"/>
    <lineage>
        <taxon>Bacteria</taxon>
        <taxon>Pseudomonadati</taxon>
        <taxon>Pseudomonadota</taxon>
        <taxon>Alphaproteobacteria</taxon>
        <taxon>Rhodobacterales</taxon>
        <taxon>Roseobacteraceae</taxon>
        <taxon>Roseobacter</taxon>
    </lineage>
</organism>
<reference evidence="4 5" key="1">
    <citation type="submission" date="2022-04" db="EMBL/GenBank/DDBJ databases">
        <title>Roseobacter sp. WL0113 is a bacterium isolated from neritic sediment.</title>
        <authorList>
            <person name="Wang L."/>
            <person name="He W."/>
            <person name="Zhang D.-F."/>
        </authorList>
    </citation>
    <scope>NUCLEOTIDE SEQUENCE [LARGE SCALE GENOMIC DNA]</scope>
    <source>
        <strain evidence="4 5">WL0113</strain>
    </source>
</reference>
<evidence type="ECO:0000256" key="3">
    <source>
        <dbReference type="ARBA" id="ARBA00022795"/>
    </source>
</evidence>
<dbReference type="Pfam" id="PF05130">
    <property type="entry name" value="FlgN"/>
    <property type="match status" value="1"/>
</dbReference>
<dbReference type="InterPro" id="IPR007809">
    <property type="entry name" value="FlgN-like"/>
</dbReference>
<dbReference type="Gene3D" id="1.20.58.300">
    <property type="entry name" value="FlgN-like"/>
    <property type="match status" value="1"/>
</dbReference>
<protein>
    <submittedName>
        <fullName evidence="4">Flagellar protein FlgN</fullName>
    </submittedName>
</protein>
<keyword evidence="4" id="KW-0282">Flagellum</keyword>
<gene>
    <name evidence="4" type="ORF">MUB52_00540</name>
</gene>
<comment type="similarity">
    <text evidence="2">Belongs to the FlgN family.</text>
</comment>
<evidence type="ECO:0000313" key="5">
    <source>
        <dbReference type="Proteomes" id="UP001208690"/>
    </source>
</evidence>
<evidence type="ECO:0000256" key="1">
    <source>
        <dbReference type="ARBA" id="ARBA00002397"/>
    </source>
</evidence>
<proteinExistence type="inferred from homology"/>
<keyword evidence="4" id="KW-0966">Cell projection</keyword>
<dbReference type="SUPFAM" id="SSF140566">
    <property type="entry name" value="FlgN-like"/>
    <property type="match status" value="1"/>
</dbReference>
<sequence length="119" mass="13311">MTNEEFEDVVDALDDLLEAERAALLAGDLDEVGRLLERKEGLIERFATLDDADRDALAGLQTKLKRNQALLDQALEGIRSVSRRLAALRRVRSSLETYDDKGERRSIDIALDGSVEKRA</sequence>
<evidence type="ECO:0000313" key="4">
    <source>
        <dbReference type="EMBL" id="MCV3269901.1"/>
    </source>
</evidence>